<dbReference type="GO" id="GO:0004175">
    <property type="term" value="F:endopeptidase activity"/>
    <property type="evidence" value="ECO:0007669"/>
    <property type="project" value="TreeGrafter"/>
</dbReference>
<dbReference type="GO" id="GO:0006508">
    <property type="term" value="P:proteolysis"/>
    <property type="evidence" value="ECO:0007669"/>
    <property type="project" value="InterPro"/>
</dbReference>
<dbReference type="Pfam" id="PF03572">
    <property type="entry name" value="Peptidase_S41"/>
    <property type="match status" value="1"/>
</dbReference>
<feature type="signal peptide" evidence="2">
    <location>
        <begin position="1"/>
        <end position="23"/>
    </location>
</feature>
<dbReference type="InterPro" id="IPR029045">
    <property type="entry name" value="ClpP/crotonase-like_dom_sf"/>
</dbReference>
<feature type="region of interest" description="Disordered" evidence="1">
    <location>
        <begin position="27"/>
        <end position="52"/>
    </location>
</feature>
<feature type="chain" id="PRO_5011957103" evidence="2">
    <location>
        <begin position="24"/>
        <end position="538"/>
    </location>
</feature>
<evidence type="ECO:0000256" key="2">
    <source>
        <dbReference type="SAM" id="SignalP"/>
    </source>
</evidence>
<organism evidence="4 5">
    <name type="scientific">Microbulbifer donghaiensis</name>
    <dbReference type="NCBI Taxonomy" id="494016"/>
    <lineage>
        <taxon>Bacteria</taxon>
        <taxon>Pseudomonadati</taxon>
        <taxon>Pseudomonadota</taxon>
        <taxon>Gammaproteobacteria</taxon>
        <taxon>Cellvibrionales</taxon>
        <taxon>Microbulbiferaceae</taxon>
        <taxon>Microbulbifer</taxon>
    </lineage>
</organism>
<dbReference type="STRING" id="494016.SAMN04487965_1385"/>
<dbReference type="PANTHER" id="PTHR32060:SF30">
    <property type="entry name" value="CARBOXY-TERMINAL PROCESSING PROTEASE CTPA"/>
    <property type="match status" value="1"/>
</dbReference>
<dbReference type="InterPro" id="IPR036034">
    <property type="entry name" value="PDZ_sf"/>
</dbReference>
<dbReference type="OrthoDB" id="7168509at2"/>
<keyword evidence="2" id="KW-0732">Signal</keyword>
<reference evidence="5" key="1">
    <citation type="submission" date="2016-11" db="EMBL/GenBank/DDBJ databases">
        <authorList>
            <person name="Varghese N."/>
            <person name="Submissions S."/>
        </authorList>
    </citation>
    <scope>NUCLEOTIDE SEQUENCE [LARGE SCALE GENOMIC DNA]</scope>
    <source>
        <strain evidence="5">CGMCC 1.7063</strain>
    </source>
</reference>
<dbReference type="PROSITE" id="PS51257">
    <property type="entry name" value="PROKAR_LIPOPROTEIN"/>
    <property type="match status" value="1"/>
</dbReference>
<dbReference type="GO" id="GO:0030288">
    <property type="term" value="C:outer membrane-bounded periplasmic space"/>
    <property type="evidence" value="ECO:0007669"/>
    <property type="project" value="TreeGrafter"/>
</dbReference>
<dbReference type="Gene3D" id="2.30.42.10">
    <property type="match status" value="1"/>
</dbReference>
<accession>A0A1M4YZ03</accession>
<evidence type="ECO:0000259" key="3">
    <source>
        <dbReference type="Pfam" id="PF03572"/>
    </source>
</evidence>
<dbReference type="AlphaFoldDB" id="A0A1M4YZ03"/>
<sequence length="538" mass="57226">MEAYCRRLVVTALLSLGTVALSACGGGGGGSDSSSNNLTSGDDSAGGSSTGAWEPGNFLPASTYANQCVEPRSGTNPATGQAYADQLGSRLDENNWLRSMSNDLYLWYGEIEDKDPAGFDDSIDYFEQLKTFALTVSGREKDRFHYAIPTSDWQAQSQSGVYVGYGFQWALIEATPPRKAVIAYTDNEGGAGLPPGIGRGAEVLKVDGVDVAYGDDVDTLNEGMWPSVEGESHVFEMLPLGASESITFSLTASAVTSDPVQNVSVLDAAMGRKVGYMLFNDHIATAESALIEAVQQLKAQSIDDLVLDIRYNGGGYLDIASELAYMIAGDVTLGQVFERLTFNDQHPETNPVTGEPLDPTPFHDKTQGIGNVQPDVALPTLNLPRLFVLTGENTCSASEAIINSLRGVDVEVIQIGATTCGKPYGFYALDNCGTTYLTIQFKGVNAKDFGDYADGFRPNGSYGTGADLPGCSIADDFTHLLGDVNEARLSTAMTYIETGSCGDVPASGYTYSQVGARLSAANGSVPKEPWRSNRIMVR</sequence>
<gene>
    <name evidence="4" type="ORF">SAMN04487965_1385</name>
</gene>
<proteinExistence type="predicted"/>
<feature type="domain" description="Tail specific protease" evidence="3">
    <location>
        <begin position="273"/>
        <end position="422"/>
    </location>
</feature>
<evidence type="ECO:0000313" key="5">
    <source>
        <dbReference type="Proteomes" id="UP000184170"/>
    </source>
</evidence>
<dbReference type="GO" id="GO:0007165">
    <property type="term" value="P:signal transduction"/>
    <property type="evidence" value="ECO:0007669"/>
    <property type="project" value="TreeGrafter"/>
</dbReference>
<dbReference type="EMBL" id="FQVA01000001">
    <property type="protein sequence ID" value="SHF10732.1"/>
    <property type="molecule type" value="Genomic_DNA"/>
</dbReference>
<protein>
    <submittedName>
        <fullName evidence="4">Peptidase family S41</fullName>
    </submittedName>
</protein>
<dbReference type="Gene3D" id="3.90.226.10">
    <property type="entry name" value="2-enoyl-CoA Hydratase, Chain A, domain 1"/>
    <property type="match status" value="1"/>
</dbReference>
<dbReference type="Proteomes" id="UP000184170">
    <property type="component" value="Unassembled WGS sequence"/>
</dbReference>
<evidence type="ECO:0000313" key="4">
    <source>
        <dbReference type="EMBL" id="SHF10732.1"/>
    </source>
</evidence>
<name>A0A1M4YZ03_9GAMM</name>
<dbReference type="Gene3D" id="3.30.750.170">
    <property type="match status" value="1"/>
</dbReference>
<keyword evidence="5" id="KW-1185">Reference proteome</keyword>
<dbReference type="PANTHER" id="PTHR32060">
    <property type="entry name" value="TAIL-SPECIFIC PROTEASE"/>
    <property type="match status" value="1"/>
</dbReference>
<evidence type="ECO:0000256" key="1">
    <source>
        <dbReference type="SAM" id="MobiDB-lite"/>
    </source>
</evidence>
<dbReference type="SUPFAM" id="SSF52096">
    <property type="entry name" value="ClpP/crotonase"/>
    <property type="match status" value="1"/>
</dbReference>
<dbReference type="InterPro" id="IPR005151">
    <property type="entry name" value="Tail-specific_protease"/>
</dbReference>
<dbReference type="GO" id="GO:0008236">
    <property type="term" value="F:serine-type peptidase activity"/>
    <property type="evidence" value="ECO:0007669"/>
    <property type="project" value="InterPro"/>
</dbReference>
<dbReference type="CDD" id="cd07561">
    <property type="entry name" value="Peptidase_S41_CPP_like"/>
    <property type="match status" value="1"/>
</dbReference>
<feature type="compositionally biased region" description="Low complexity" evidence="1">
    <location>
        <begin position="32"/>
        <end position="52"/>
    </location>
</feature>